<reference evidence="20 21" key="1">
    <citation type="journal article" date="2015" name="Nature">
        <title>rRNA introns, odd ribosomes, and small enigmatic genomes across a large radiation of phyla.</title>
        <authorList>
            <person name="Brown C.T."/>
            <person name="Hug L.A."/>
            <person name="Thomas B.C."/>
            <person name="Sharon I."/>
            <person name="Castelle C.J."/>
            <person name="Singh A."/>
            <person name="Wilkins M.J."/>
            <person name="Williams K.H."/>
            <person name="Banfield J.F."/>
        </authorList>
    </citation>
    <scope>NUCLEOTIDE SEQUENCE [LARGE SCALE GENOMIC DNA]</scope>
</reference>
<evidence type="ECO:0000256" key="7">
    <source>
        <dbReference type="ARBA" id="ARBA00022741"/>
    </source>
</evidence>
<feature type="binding site" evidence="18">
    <location>
        <position position="74"/>
    </location>
    <ligand>
        <name>a divalent metal cation</name>
        <dbReference type="ChEBI" id="CHEBI:60240"/>
    </ligand>
</feature>
<keyword evidence="14" id="KW-1208">Phospholipid metabolism</keyword>
<keyword evidence="4" id="KW-0444">Lipid biosynthesis</keyword>
<feature type="binding site" evidence="17">
    <location>
        <position position="74"/>
    </location>
    <ligand>
        <name>ATP</name>
        <dbReference type="ChEBI" id="CHEBI:30616"/>
    </ligand>
</feature>
<keyword evidence="8 20" id="KW-0418">Kinase</keyword>
<dbReference type="EMBL" id="LCOY01000003">
    <property type="protein sequence ID" value="KKU88681.1"/>
    <property type="molecule type" value="Genomic_DNA"/>
</dbReference>
<keyword evidence="13" id="KW-0594">Phospholipid biosynthesis</keyword>
<feature type="binding site" evidence="16">
    <location>
        <position position="67"/>
    </location>
    <ligand>
        <name>substrate</name>
    </ligand>
</feature>
<keyword evidence="18" id="KW-0460">Magnesium</keyword>
<feature type="binding site" evidence="17">
    <location>
        <begin position="92"/>
        <end position="93"/>
    </location>
    <ligand>
        <name>ATP</name>
        <dbReference type="ChEBI" id="CHEBI:30616"/>
    </ligand>
</feature>
<dbReference type="GO" id="GO:0008654">
    <property type="term" value="P:phospholipid biosynthetic process"/>
    <property type="evidence" value="ECO:0007669"/>
    <property type="project" value="UniProtKB-KW"/>
</dbReference>
<dbReference type="GO" id="GO:0046872">
    <property type="term" value="F:metal ion binding"/>
    <property type="evidence" value="ECO:0007669"/>
    <property type="project" value="UniProtKB-KW"/>
</dbReference>
<gene>
    <name evidence="20" type="ORF">UY16_C0003G0023</name>
</gene>
<name>A0A0G1U3N7_9BACT</name>
<organism evidence="20 21">
    <name type="scientific">Candidatus Gottesmanbacteria bacterium GW2011_GWA2_47_9</name>
    <dbReference type="NCBI Taxonomy" id="1618445"/>
    <lineage>
        <taxon>Bacteria</taxon>
        <taxon>Candidatus Gottesmaniibacteriota</taxon>
    </lineage>
</organism>
<comment type="similarity">
    <text evidence="2">Belongs to the bacterial diacylglycerol kinase family.</text>
</comment>
<comment type="caution">
    <text evidence="20">The sequence shown here is derived from an EMBL/GenBank/DDBJ whole genome shotgun (WGS) entry which is preliminary data.</text>
</comment>
<feature type="active site" description="Proton acceptor" evidence="15">
    <location>
        <position position="67"/>
    </location>
</feature>
<evidence type="ECO:0000256" key="12">
    <source>
        <dbReference type="ARBA" id="ARBA00023136"/>
    </source>
</evidence>
<keyword evidence="7 17" id="KW-0547">Nucleotide-binding</keyword>
<evidence type="ECO:0000256" key="6">
    <source>
        <dbReference type="ARBA" id="ARBA00022692"/>
    </source>
</evidence>
<keyword evidence="9 17" id="KW-0067">ATP-binding</keyword>
<evidence type="ECO:0000256" key="2">
    <source>
        <dbReference type="ARBA" id="ARBA00005967"/>
    </source>
</evidence>
<evidence type="ECO:0000256" key="1">
    <source>
        <dbReference type="ARBA" id="ARBA00004651"/>
    </source>
</evidence>
<evidence type="ECO:0000256" key="5">
    <source>
        <dbReference type="ARBA" id="ARBA00022679"/>
    </source>
</evidence>
<dbReference type="PANTHER" id="PTHR34299:SF1">
    <property type="entry name" value="DIACYLGLYCEROL KINASE"/>
    <property type="match status" value="1"/>
</dbReference>
<dbReference type="Pfam" id="PF01219">
    <property type="entry name" value="DAGK_prokar"/>
    <property type="match status" value="1"/>
</dbReference>
<feature type="transmembrane region" description="Helical" evidence="19">
    <location>
        <begin position="94"/>
        <end position="119"/>
    </location>
</feature>
<evidence type="ECO:0000256" key="19">
    <source>
        <dbReference type="SAM" id="Phobius"/>
    </source>
</evidence>
<dbReference type="PANTHER" id="PTHR34299">
    <property type="entry name" value="DIACYLGLYCEROL KINASE"/>
    <property type="match status" value="1"/>
</dbReference>
<evidence type="ECO:0000256" key="18">
    <source>
        <dbReference type="PIRSR" id="PIRSR600829-4"/>
    </source>
</evidence>
<dbReference type="InterPro" id="IPR000829">
    <property type="entry name" value="DAGK"/>
</dbReference>
<dbReference type="CDD" id="cd14265">
    <property type="entry name" value="UDPK_IM_like"/>
    <property type="match status" value="1"/>
</dbReference>
<evidence type="ECO:0000256" key="9">
    <source>
        <dbReference type="ARBA" id="ARBA00022840"/>
    </source>
</evidence>
<keyword evidence="3" id="KW-1003">Cell membrane</keyword>
<evidence type="ECO:0000256" key="8">
    <source>
        <dbReference type="ARBA" id="ARBA00022777"/>
    </source>
</evidence>
<evidence type="ECO:0000256" key="4">
    <source>
        <dbReference type="ARBA" id="ARBA00022516"/>
    </source>
</evidence>
<feature type="transmembrane region" description="Helical" evidence="19">
    <location>
        <begin position="53"/>
        <end position="73"/>
    </location>
</feature>
<evidence type="ECO:0000256" key="11">
    <source>
        <dbReference type="ARBA" id="ARBA00023098"/>
    </source>
</evidence>
<evidence type="ECO:0000256" key="3">
    <source>
        <dbReference type="ARBA" id="ARBA00022475"/>
    </source>
</evidence>
<keyword evidence="5" id="KW-0808">Transferase</keyword>
<evidence type="ECO:0000313" key="21">
    <source>
        <dbReference type="Proteomes" id="UP000034739"/>
    </source>
</evidence>
<keyword evidence="18" id="KW-0479">Metal-binding</keyword>
<evidence type="ECO:0000256" key="10">
    <source>
        <dbReference type="ARBA" id="ARBA00022989"/>
    </source>
</evidence>
<dbReference type="AlphaFoldDB" id="A0A0G1U3N7"/>
<evidence type="ECO:0000256" key="14">
    <source>
        <dbReference type="ARBA" id="ARBA00023264"/>
    </source>
</evidence>
<evidence type="ECO:0000256" key="16">
    <source>
        <dbReference type="PIRSR" id="PIRSR600829-2"/>
    </source>
</evidence>
<evidence type="ECO:0000313" key="20">
    <source>
        <dbReference type="EMBL" id="KKU88681.1"/>
    </source>
</evidence>
<keyword evidence="10 19" id="KW-1133">Transmembrane helix</keyword>
<dbReference type="InterPro" id="IPR033717">
    <property type="entry name" value="UDPK"/>
</dbReference>
<dbReference type="GO" id="GO:0005524">
    <property type="term" value="F:ATP binding"/>
    <property type="evidence" value="ECO:0007669"/>
    <property type="project" value="UniProtKB-KW"/>
</dbReference>
<dbReference type="Gene3D" id="1.10.287.3610">
    <property type="match status" value="1"/>
</dbReference>
<comment type="cofactor">
    <cofactor evidence="18">
        <name>Mg(2+)</name>
        <dbReference type="ChEBI" id="CHEBI:18420"/>
    </cofactor>
    <text evidence="18">Mn(2+), Zn(2+), Cd(2+) and Co(2+) support activity to lesser extents.</text>
</comment>
<dbReference type="GO" id="GO:0016301">
    <property type="term" value="F:kinase activity"/>
    <property type="evidence" value="ECO:0007669"/>
    <property type="project" value="UniProtKB-KW"/>
</dbReference>
<dbReference type="InterPro" id="IPR036945">
    <property type="entry name" value="DAGK_sf"/>
</dbReference>
<feature type="transmembrane region" description="Helical" evidence="19">
    <location>
        <begin position="29"/>
        <end position="47"/>
    </location>
</feature>
<keyword evidence="6 19" id="KW-0812">Transmembrane</keyword>
<evidence type="ECO:0000256" key="17">
    <source>
        <dbReference type="PIRSR" id="PIRSR600829-3"/>
    </source>
</evidence>
<evidence type="ECO:0000256" key="13">
    <source>
        <dbReference type="ARBA" id="ARBA00023209"/>
    </source>
</evidence>
<proteinExistence type="inferred from homology"/>
<keyword evidence="12 19" id="KW-0472">Membrane</keyword>
<comment type="subcellular location">
    <subcellularLocation>
        <location evidence="1">Cell membrane</location>
        <topology evidence="1">Multi-pass membrane protein</topology>
    </subcellularLocation>
</comment>
<dbReference type="Proteomes" id="UP000034739">
    <property type="component" value="Unassembled WGS sequence"/>
</dbReference>
<sequence length="124" mass="13914">MREALRKHHISFKNAWAGILWAFKTQPNFRVHVVLSLLALALAWYLRITTTEAAVIVFTIVLGLTSEMINTSLETMTDLITREWRPEAKIAKDVAAGMMLITAMGAIIIAIVIFTPYLVRSVSQ</sequence>
<keyword evidence="11" id="KW-0443">Lipid metabolism</keyword>
<dbReference type="GO" id="GO:0005886">
    <property type="term" value="C:plasma membrane"/>
    <property type="evidence" value="ECO:0007669"/>
    <property type="project" value="UniProtKB-SubCell"/>
</dbReference>
<accession>A0A0G1U3N7</accession>
<protein>
    <submittedName>
        <fullName evidence="20">Diacylglycerol kinase</fullName>
    </submittedName>
</protein>
<evidence type="ECO:0000256" key="15">
    <source>
        <dbReference type="PIRSR" id="PIRSR600829-1"/>
    </source>
</evidence>